<dbReference type="Proteomes" id="UP000467322">
    <property type="component" value="Unassembled WGS sequence"/>
</dbReference>
<evidence type="ECO:0000313" key="1">
    <source>
        <dbReference type="EMBL" id="MZR14246.1"/>
    </source>
</evidence>
<name>A0A845M3V5_9RHOB</name>
<keyword evidence="2" id="KW-1185">Reference proteome</keyword>
<protein>
    <submittedName>
        <fullName evidence="1">Uncharacterized protein</fullName>
    </submittedName>
</protein>
<evidence type="ECO:0000313" key="2">
    <source>
        <dbReference type="Proteomes" id="UP000467322"/>
    </source>
</evidence>
<proteinExistence type="predicted"/>
<comment type="caution">
    <text evidence="1">The sequence shown here is derived from an EMBL/GenBank/DDBJ whole genome shotgun (WGS) entry which is preliminary data.</text>
</comment>
<accession>A0A845M3V5</accession>
<organism evidence="1 2">
    <name type="scientific">Maritimibacter harenae</name>
    <dbReference type="NCBI Taxonomy" id="2606218"/>
    <lineage>
        <taxon>Bacteria</taxon>
        <taxon>Pseudomonadati</taxon>
        <taxon>Pseudomonadota</taxon>
        <taxon>Alphaproteobacteria</taxon>
        <taxon>Rhodobacterales</taxon>
        <taxon>Roseobacteraceae</taxon>
        <taxon>Maritimibacter</taxon>
    </lineage>
</organism>
<reference evidence="1 2" key="1">
    <citation type="submission" date="2019-12" db="EMBL/GenBank/DDBJ databases">
        <title>Maritimibacter sp. nov. sp. isolated from sea sand.</title>
        <authorList>
            <person name="Kim J."/>
            <person name="Jeong S.E."/>
            <person name="Jung H.S."/>
            <person name="Jeon C.O."/>
        </authorList>
    </citation>
    <scope>NUCLEOTIDE SEQUENCE [LARGE SCALE GENOMIC DNA]</scope>
    <source>
        <strain evidence="1 2">DP07</strain>
    </source>
</reference>
<dbReference type="AlphaFoldDB" id="A0A845M3V5"/>
<sequence>MIGSFFMVYSQVVPHARGMENGGSGLIGENAGRGFTGTPDRATIGGANRTDGDFEMISDLPDGLTSTVICGLCGGETDDLVDSDDCVHVRCNFCDNQATLEEARGEIAQFIEDYQMNQIKAFARDVGERHRWIDVDTDPVPEPAFRFVLKPTQS</sequence>
<gene>
    <name evidence="1" type="ORF">GQE99_14580</name>
</gene>
<dbReference type="EMBL" id="WTUX01000017">
    <property type="protein sequence ID" value="MZR14246.1"/>
    <property type="molecule type" value="Genomic_DNA"/>
</dbReference>